<feature type="compositionally biased region" description="Basic and acidic residues" evidence="4">
    <location>
        <begin position="45"/>
        <end position="71"/>
    </location>
</feature>
<feature type="compositionally biased region" description="Basic and acidic residues" evidence="4">
    <location>
        <begin position="506"/>
        <end position="526"/>
    </location>
</feature>
<dbReference type="InterPro" id="IPR006709">
    <property type="entry name" value="SSU_processome_Utp14"/>
</dbReference>
<name>A0A9W4XMR3_9PLEO</name>
<evidence type="ECO:0000256" key="1">
    <source>
        <dbReference type="ARBA" id="ARBA00004604"/>
    </source>
</evidence>
<feature type="compositionally biased region" description="Acidic residues" evidence="4">
    <location>
        <begin position="820"/>
        <end position="831"/>
    </location>
</feature>
<gene>
    <name evidence="5" type="ORF">PDIGIT_LOCUS3801</name>
</gene>
<feature type="compositionally biased region" description="Basic and acidic residues" evidence="4">
    <location>
        <begin position="537"/>
        <end position="565"/>
    </location>
</feature>
<feature type="compositionally biased region" description="Basic and acidic residues" evidence="4">
    <location>
        <begin position="911"/>
        <end position="923"/>
    </location>
</feature>
<feature type="compositionally biased region" description="Polar residues" evidence="4">
    <location>
        <begin position="739"/>
        <end position="750"/>
    </location>
</feature>
<evidence type="ECO:0000256" key="2">
    <source>
        <dbReference type="ARBA" id="ARBA00022553"/>
    </source>
</evidence>
<proteinExistence type="predicted"/>
<comment type="caution">
    <text evidence="5">The sequence shown here is derived from an EMBL/GenBank/DDBJ whole genome shotgun (WGS) entry which is preliminary data.</text>
</comment>
<feature type="compositionally biased region" description="Basic and acidic residues" evidence="4">
    <location>
        <begin position="303"/>
        <end position="333"/>
    </location>
</feature>
<feature type="region of interest" description="Disordered" evidence="4">
    <location>
        <begin position="475"/>
        <end position="832"/>
    </location>
</feature>
<feature type="compositionally biased region" description="Basic and acidic residues" evidence="4">
    <location>
        <begin position="866"/>
        <end position="883"/>
    </location>
</feature>
<evidence type="ECO:0000313" key="6">
    <source>
        <dbReference type="Proteomes" id="UP001152607"/>
    </source>
</evidence>
<evidence type="ECO:0000256" key="4">
    <source>
        <dbReference type="SAM" id="MobiDB-lite"/>
    </source>
</evidence>
<feature type="compositionally biased region" description="Acidic residues" evidence="4">
    <location>
        <begin position="117"/>
        <end position="136"/>
    </location>
</feature>
<organism evidence="5 6">
    <name type="scientific">Periconia digitata</name>
    <dbReference type="NCBI Taxonomy" id="1303443"/>
    <lineage>
        <taxon>Eukaryota</taxon>
        <taxon>Fungi</taxon>
        <taxon>Dikarya</taxon>
        <taxon>Ascomycota</taxon>
        <taxon>Pezizomycotina</taxon>
        <taxon>Dothideomycetes</taxon>
        <taxon>Pleosporomycetidae</taxon>
        <taxon>Pleosporales</taxon>
        <taxon>Massarineae</taxon>
        <taxon>Periconiaceae</taxon>
        <taxon>Periconia</taxon>
    </lineage>
</organism>
<dbReference type="GO" id="GO:0006364">
    <property type="term" value="P:rRNA processing"/>
    <property type="evidence" value="ECO:0007669"/>
    <property type="project" value="InterPro"/>
</dbReference>
<feature type="compositionally biased region" description="Acidic residues" evidence="4">
    <location>
        <begin position="72"/>
        <end position="83"/>
    </location>
</feature>
<dbReference type="EMBL" id="CAOQHR010000002">
    <property type="protein sequence ID" value="CAI6325873.1"/>
    <property type="molecule type" value="Genomic_DNA"/>
</dbReference>
<feature type="region of interest" description="Disordered" evidence="4">
    <location>
        <begin position="371"/>
        <end position="425"/>
    </location>
</feature>
<feature type="compositionally biased region" description="Basic and acidic residues" evidence="4">
    <location>
        <begin position="622"/>
        <end position="643"/>
    </location>
</feature>
<dbReference type="Pfam" id="PF04615">
    <property type="entry name" value="Utp14"/>
    <property type="match status" value="1"/>
</dbReference>
<feature type="compositionally biased region" description="Basic and acidic residues" evidence="4">
    <location>
        <begin position="339"/>
        <end position="351"/>
    </location>
</feature>
<feature type="compositionally biased region" description="Acidic residues" evidence="4">
    <location>
        <begin position="566"/>
        <end position="590"/>
    </location>
</feature>
<dbReference type="PANTHER" id="PTHR14150:SF12">
    <property type="entry name" value="U3 SMALL NUCLEOLAR RNA-ASSOCIATED PROTEIN 14 HOMOLOG A"/>
    <property type="match status" value="1"/>
</dbReference>
<dbReference type="OrthoDB" id="277439at2759"/>
<feature type="compositionally biased region" description="Acidic residues" evidence="4">
    <location>
        <begin position="163"/>
        <end position="189"/>
    </location>
</feature>
<feature type="region of interest" description="Disordered" evidence="4">
    <location>
        <begin position="866"/>
        <end position="952"/>
    </location>
</feature>
<reference evidence="5" key="1">
    <citation type="submission" date="2023-01" db="EMBL/GenBank/DDBJ databases">
        <authorList>
            <person name="Van Ghelder C."/>
            <person name="Rancurel C."/>
        </authorList>
    </citation>
    <scope>NUCLEOTIDE SEQUENCE</scope>
    <source>
        <strain evidence="5">CNCM I-4278</strain>
    </source>
</reference>
<feature type="compositionally biased region" description="Basic and acidic residues" evidence="4">
    <location>
        <begin position="267"/>
        <end position="282"/>
    </location>
</feature>
<evidence type="ECO:0000256" key="3">
    <source>
        <dbReference type="ARBA" id="ARBA00023242"/>
    </source>
</evidence>
<feature type="compositionally biased region" description="Low complexity" evidence="4">
    <location>
        <begin position="234"/>
        <end position="244"/>
    </location>
</feature>
<feature type="compositionally biased region" description="Low complexity" evidence="4">
    <location>
        <begin position="762"/>
        <end position="781"/>
    </location>
</feature>
<feature type="compositionally biased region" description="Acidic residues" evidence="4">
    <location>
        <begin position="220"/>
        <end position="233"/>
    </location>
</feature>
<dbReference type="AlphaFoldDB" id="A0A9W4XMR3"/>
<keyword evidence="3" id="KW-0539">Nucleus</keyword>
<feature type="compositionally biased region" description="Polar residues" evidence="4">
    <location>
        <begin position="379"/>
        <end position="417"/>
    </location>
</feature>
<comment type="subcellular location">
    <subcellularLocation>
        <location evidence="1">Nucleus</location>
        <location evidence="1">Nucleolus</location>
    </subcellularLocation>
</comment>
<evidence type="ECO:0000313" key="5">
    <source>
        <dbReference type="EMBL" id="CAI6325873.1"/>
    </source>
</evidence>
<keyword evidence="2" id="KW-0597">Phosphoprotein</keyword>
<sequence length="1022" mass="113737">MPPRVSRSSLPKGKPSKPQNSGGGGRAPKKSAKRALNAFAIASHDVPERNKGRKSRLGESEYDAQKKRPRDDLDEDEDEEEEGADVKRRKQTRGGDDSYDEGSDSEGNNWKMGHVDDDNDSDIDSDEAFGESDEERFEGWTFRGSQSNQMGGKPKKRVQQMDMGDDIDLDEEDSGDEEEDEDDLGEDAIDLATALDQYEESEEEEKKKAKKSKKKRVSFDDSDESPSEADDVAADGASDFSSSGGEEEEDEEDRQAQLKDLISSLAAKEEQKSTARGAEVHEASAPSEFGVSRKVDLASFKSKTADPERKKALKLLQDEKPSTKRNDLSRKLDAPLPKRQQDKLDRAAANAKAEETLERWVDTVKQNRQAEHLHFPLNQPGSAKSTGETRLSATTTAAPTNELESTIQSILQQSGLSNGHEDEEKIQKWETLQTNKLPLEEVMKRRAQLRMERELLFREEVRAKRVKKIKSKAYRRVHRKERERMMQRERDGLKADGVDISEDEREYNSRRRAEERMGAKHRDSKWAKGVKASGKAAWDEDARSGVTEMARRNEELRRRMEGKDVQDEDEDASDLSSEDEDEDMDDEDADHDQILQRQLGRLKENPFSTKESKLGSMAFMQKAEDARRAQNDEDIERIRKELAGEESNSESDEDETSTRAGRRKFGPVDPSKSRPAIRVHQSEFEEREAASGSEDENDTSKPASSSTEEKPTSTRNQPKQSKKKNGLASAADLGKIDETSSSQQQQQNPYLVQAKKSKKPSSDSPMTDPTSTQTTSQPQKPANKKKQSSSSAPQPHGLAGNPTLSAPDADGFQTVHYSSDDDEDSDLENEGIDLTSAITRNNLLTASAFASDAAAVEAEFAAEKEALENASEDERRAARDKKNAALPGWGSWAGEDLPSSSGKGRRRGGAGKRETTYQKKEHAASASASASKGKNGGKKDKKLVGGEVGGERVMQMQRRQKANTKYMASQLPFPFESREQYERGLRMPLGGEWTTKQTHQTATMPRVMVKQGIIGALKKPLV</sequence>
<dbReference type="Proteomes" id="UP001152607">
    <property type="component" value="Unassembled WGS sequence"/>
</dbReference>
<feature type="compositionally biased region" description="Basic and acidic residues" evidence="4">
    <location>
        <begin position="480"/>
        <end position="497"/>
    </location>
</feature>
<dbReference type="PANTHER" id="PTHR14150">
    <property type="entry name" value="U3 SMALL NUCLEOLAR RNA-ASSOCIATED PROTEIN 14"/>
    <property type="match status" value="1"/>
</dbReference>
<keyword evidence="6" id="KW-1185">Reference proteome</keyword>
<feature type="compositionally biased region" description="Low complexity" evidence="4">
    <location>
        <begin position="924"/>
        <end position="933"/>
    </location>
</feature>
<dbReference type="GO" id="GO:0032040">
    <property type="term" value="C:small-subunit processome"/>
    <property type="evidence" value="ECO:0007669"/>
    <property type="project" value="InterPro"/>
</dbReference>
<protein>
    <submittedName>
        <fullName evidence="5">Uncharacterized protein</fullName>
    </submittedName>
</protein>
<accession>A0A9W4XMR3</accession>
<feature type="compositionally biased region" description="Basic and acidic residues" evidence="4">
    <location>
        <begin position="680"/>
        <end position="689"/>
    </location>
</feature>
<feature type="region of interest" description="Disordered" evidence="4">
    <location>
        <begin position="1"/>
        <end position="351"/>
    </location>
</feature>